<feature type="compositionally biased region" description="Low complexity" evidence="2">
    <location>
        <begin position="28"/>
        <end position="39"/>
    </location>
</feature>
<dbReference type="InterPro" id="IPR001638">
    <property type="entry name" value="Solute-binding_3/MltF_N"/>
</dbReference>
<reference evidence="4 5" key="1">
    <citation type="journal article" date="2019" name="Int. J. Syst. Evol. Microbiol.">
        <title>The Global Catalogue of Microorganisms (GCM) 10K type strain sequencing project: providing services to taxonomists for standard genome sequencing and annotation.</title>
        <authorList>
            <consortium name="The Broad Institute Genomics Platform"/>
            <consortium name="The Broad Institute Genome Sequencing Center for Infectious Disease"/>
            <person name="Wu L."/>
            <person name="Ma J."/>
        </authorList>
    </citation>
    <scope>NUCLEOTIDE SEQUENCE [LARGE SCALE GENOMIC DNA]</scope>
    <source>
        <strain evidence="4 5">JCM 9650</strain>
    </source>
</reference>
<sequence length="350" mass="36485">MCALVDPAAIPTGSRRPHRHSTHPPEESTMTASTTRRTTAARSRIAAVGAIAVAGALLLTGCGDQTEGSGGSDTKGSGKTNSAPLFDKLPKDIQDAGVLKAGTNAEYAPMEFQEGGKIVGVDPDIAAALGEKLGVEVEFTSGNFDGLITALNSGRYDIAMSSITDNKQRQEGLDDKGKKLGPGVDFVDYFVAGTAVYVQKGNPKGINSIEDLCGQPAAVQRGTTYEKALQDQSKKCTDAGKKAIKIQPFENDTEAQTRVKSGGAVAGVNDYPVAVDLVRKADNGNAFEIVGEQVDAGPFGIAVNKDNKQLTEALEAAVNAIIEDGTYKKILEKWGAETGAIDKAVINGGK</sequence>
<keyword evidence="1" id="KW-0732">Signal</keyword>
<dbReference type="Pfam" id="PF00497">
    <property type="entry name" value="SBP_bac_3"/>
    <property type="match status" value="1"/>
</dbReference>
<protein>
    <submittedName>
        <fullName evidence="4">ABC transporter substrate-binding protein</fullName>
    </submittedName>
</protein>
<feature type="region of interest" description="Disordered" evidence="2">
    <location>
        <begin position="65"/>
        <end position="87"/>
    </location>
</feature>
<dbReference type="Gene3D" id="3.40.190.10">
    <property type="entry name" value="Periplasmic binding protein-like II"/>
    <property type="match status" value="2"/>
</dbReference>
<gene>
    <name evidence="4" type="ORF">GCM10010478_19970</name>
</gene>
<comment type="caution">
    <text evidence="4">The sequence shown here is derived from an EMBL/GenBank/DDBJ whole genome shotgun (WGS) entry which is preliminary data.</text>
</comment>
<dbReference type="PANTHER" id="PTHR35936">
    <property type="entry name" value="MEMBRANE-BOUND LYTIC MUREIN TRANSGLYCOSYLASE F"/>
    <property type="match status" value="1"/>
</dbReference>
<feature type="region of interest" description="Disordered" evidence="2">
    <location>
        <begin position="1"/>
        <end position="39"/>
    </location>
</feature>
<proteinExistence type="predicted"/>
<dbReference type="EMBL" id="BAAAVA010000016">
    <property type="protein sequence ID" value="GAA2919702.1"/>
    <property type="molecule type" value="Genomic_DNA"/>
</dbReference>
<name>A0ABN3WL59_9ACTN</name>
<evidence type="ECO:0000313" key="4">
    <source>
        <dbReference type="EMBL" id="GAA2919702.1"/>
    </source>
</evidence>
<organism evidence="4 5">
    <name type="scientific">Streptomyces erythrogriseus</name>
    <dbReference type="NCBI Taxonomy" id="284027"/>
    <lineage>
        <taxon>Bacteria</taxon>
        <taxon>Bacillati</taxon>
        <taxon>Actinomycetota</taxon>
        <taxon>Actinomycetes</taxon>
        <taxon>Kitasatosporales</taxon>
        <taxon>Streptomycetaceae</taxon>
        <taxon>Streptomyces</taxon>
        <taxon>Streptomyces griseoincarnatus group</taxon>
    </lineage>
</organism>
<evidence type="ECO:0000256" key="2">
    <source>
        <dbReference type="SAM" id="MobiDB-lite"/>
    </source>
</evidence>
<keyword evidence="5" id="KW-1185">Reference proteome</keyword>
<accession>A0ABN3WL59</accession>
<dbReference type="CDD" id="cd01004">
    <property type="entry name" value="PBP2_MidA_like"/>
    <property type="match status" value="1"/>
</dbReference>
<evidence type="ECO:0000313" key="5">
    <source>
        <dbReference type="Proteomes" id="UP001501423"/>
    </source>
</evidence>
<dbReference type="PANTHER" id="PTHR35936:SF17">
    <property type="entry name" value="ARGININE-BINDING EXTRACELLULAR PROTEIN ARTP"/>
    <property type="match status" value="1"/>
</dbReference>
<evidence type="ECO:0000259" key="3">
    <source>
        <dbReference type="SMART" id="SM00062"/>
    </source>
</evidence>
<dbReference type="SMART" id="SM00062">
    <property type="entry name" value="PBPb"/>
    <property type="match status" value="1"/>
</dbReference>
<feature type="domain" description="Solute-binding protein family 3/N-terminal" evidence="3">
    <location>
        <begin position="98"/>
        <end position="338"/>
    </location>
</feature>
<evidence type="ECO:0000256" key="1">
    <source>
        <dbReference type="ARBA" id="ARBA00022729"/>
    </source>
</evidence>
<dbReference type="Proteomes" id="UP001501423">
    <property type="component" value="Unassembled WGS sequence"/>
</dbReference>
<dbReference type="SUPFAM" id="SSF53850">
    <property type="entry name" value="Periplasmic binding protein-like II"/>
    <property type="match status" value="1"/>
</dbReference>